<sequence>MSTDPSSQHRDRCRAVVERHAAELVGLSHSIHAEPELAFAEHRSAAKVAELLRDGGFTVRTGVGDLDTAFTATAGSGELVVGLCAEYDALPEVGHACGHNVIAAAGVGAALALRAVADELGITVKVVGTPAEESGGGKVLLLERGVFDDVAMAMMVHPGPEEMVAPSSLAITDLEVRYTGRESHAAAAPHLGVNAADALTVTQVAIGLVRQHLEPRQMVHGIVTRGGAAPNIVPAHTAAVYYLRAADVDSLQRLENRIRDCFRAGAVATGCTHEVVQVSPVYAELTPDRWLAEAYRAAVVELGRRPLSPEAERTRSTGSTDMGNVTRVLPAIHPTIAIDCGDAVNHQPEFAAACASPSADRAVLDGALAMAWTAVTAAGDTTQRARLLAGRIGREGTRTVSNVGVAASAVPGGAV</sequence>
<dbReference type="RefSeq" id="WP_189059978.1">
    <property type="nucleotide sequence ID" value="NZ_BMMK01000020.1"/>
</dbReference>
<dbReference type="InterPro" id="IPR002933">
    <property type="entry name" value="Peptidase_M20"/>
</dbReference>
<protein>
    <recommendedName>
        <fullName evidence="1">Peptidase M20 domain-containing protein 2</fullName>
    </recommendedName>
</protein>
<dbReference type="GO" id="GO:0005737">
    <property type="term" value="C:cytoplasm"/>
    <property type="evidence" value="ECO:0007669"/>
    <property type="project" value="TreeGrafter"/>
</dbReference>
<comment type="similarity">
    <text evidence="1">Belongs to the peptidase M20A family.</text>
</comment>
<evidence type="ECO:0000259" key="2">
    <source>
        <dbReference type="Pfam" id="PF07687"/>
    </source>
</evidence>
<dbReference type="InterPro" id="IPR011650">
    <property type="entry name" value="Peptidase_M20_dimer"/>
</dbReference>
<dbReference type="SUPFAM" id="SSF55031">
    <property type="entry name" value="Bacterial exopeptidase dimerisation domain"/>
    <property type="match status" value="1"/>
</dbReference>
<dbReference type="CDD" id="cd05672">
    <property type="entry name" value="M20_ACY1L2-like"/>
    <property type="match status" value="1"/>
</dbReference>
<dbReference type="PANTHER" id="PTHR30575">
    <property type="entry name" value="PEPTIDASE M20"/>
    <property type="match status" value="1"/>
</dbReference>
<evidence type="ECO:0000313" key="3">
    <source>
        <dbReference type="EMBL" id="GGM65860.1"/>
    </source>
</evidence>
<dbReference type="Pfam" id="PF07687">
    <property type="entry name" value="M20_dimer"/>
    <property type="match status" value="1"/>
</dbReference>
<dbReference type="GO" id="GO:0046657">
    <property type="term" value="P:folic acid catabolic process"/>
    <property type="evidence" value="ECO:0007669"/>
    <property type="project" value="TreeGrafter"/>
</dbReference>
<dbReference type="InterPro" id="IPR052030">
    <property type="entry name" value="Peptidase_M20/M20A_hydrolases"/>
</dbReference>
<dbReference type="Proteomes" id="UP000637578">
    <property type="component" value="Unassembled WGS sequence"/>
</dbReference>
<dbReference type="InterPro" id="IPR017439">
    <property type="entry name" value="Amidohydrolase"/>
</dbReference>
<keyword evidence="4" id="KW-1185">Reference proteome</keyword>
<evidence type="ECO:0000256" key="1">
    <source>
        <dbReference type="PIRNR" id="PIRNR037226"/>
    </source>
</evidence>
<dbReference type="AlphaFoldDB" id="A0A8J3FX82"/>
<dbReference type="GO" id="GO:0071713">
    <property type="term" value="F:para-aminobenzoyl-glutamate hydrolase activity"/>
    <property type="evidence" value="ECO:0007669"/>
    <property type="project" value="TreeGrafter"/>
</dbReference>
<organism evidence="3 4">
    <name type="scientific">Longimycelium tulufanense</name>
    <dbReference type="NCBI Taxonomy" id="907463"/>
    <lineage>
        <taxon>Bacteria</taxon>
        <taxon>Bacillati</taxon>
        <taxon>Actinomycetota</taxon>
        <taxon>Actinomycetes</taxon>
        <taxon>Pseudonocardiales</taxon>
        <taxon>Pseudonocardiaceae</taxon>
        <taxon>Longimycelium</taxon>
    </lineage>
</organism>
<reference evidence="3" key="1">
    <citation type="journal article" date="2014" name="Int. J. Syst. Evol. Microbiol.">
        <title>Complete genome sequence of Corynebacterium casei LMG S-19264T (=DSM 44701T), isolated from a smear-ripened cheese.</title>
        <authorList>
            <consortium name="US DOE Joint Genome Institute (JGI-PGF)"/>
            <person name="Walter F."/>
            <person name="Albersmeier A."/>
            <person name="Kalinowski J."/>
            <person name="Ruckert C."/>
        </authorList>
    </citation>
    <scope>NUCLEOTIDE SEQUENCE</scope>
    <source>
        <strain evidence="3">CGMCC 4.5737</strain>
    </source>
</reference>
<evidence type="ECO:0000313" key="4">
    <source>
        <dbReference type="Proteomes" id="UP000637578"/>
    </source>
</evidence>
<name>A0A8J3FX82_9PSEU</name>
<dbReference type="PIRSF" id="PIRSF037226">
    <property type="entry name" value="Amidohydrolase_ACY1L2_prd"/>
    <property type="match status" value="1"/>
</dbReference>
<dbReference type="Gene3D" id="3.40.630.10">
    <property type="entry name" value="Zn peptidases"/>
    <property type="match status" value="1"/>
</dbReference>
<gene>
    <name evidence="3" type="ORF">GCM10012275_40610</name>
</gene>
<reference evidence="3" key="2">
    <citation type="submission" date="2020-09" db="EMBL/GenBank/DDBJ databases">
        <authorList>
            <person name="Sun Q."/>
            <person name="Zhou Y."/>
        </authorList>
    </citation>
    <scope>NUCLEOTIDE SEQUENCE</scope>
    <source>
        <strain evidence="3">CGMCC 4.5737</strain>
    </source>
</reference>
<dbReference type="InterPro" id="IPR017144">
    <property type="entry name" value="Xaa-Arg_dipeptidase"/>
</dbReference>
<proteinExistence type="inferred from homology"/>
<dbReference type="InterPro" id="IPR036264">
    <property type="entry name" value="Bact_exopeptidase_dim_dom"/>
</dbReference>
<dbReference type="FunFam" id="3.30.70.360:FF:000004">
    <property type="entry name" value="Peptidase M20 domain-containing protein 2"/>
    <property type="match status" value="1"/>
</dbReference>
<comment type="caution">
    <text evidence="3">The sequence shown here is derived from an EMBL/GenBank/DDBJ whole genome shotgun (WGS) entry which is preliminary data.</text>
</comment>
<dbReference type="PANTHER" id="PTHR30575:SF0">
    <property type="entry name" value="XAA-ARG DIPEPTIDASE"/>
    <property type="match status" value="1"/>
</dbReference>
<dbReference type="Gene3D" id="3.30.70.360">
    <property type="match status" value="1"/>
</dbReference>
<dbReference type="GO" id="GO:0016805">
    <property type="term" value="F:dipeptidase activity"/>
    <property type="evidence" value="ECO:0007669"/>
    <property type="project" value="InterPro"/>
</dbReference>
<dbReference type="Pfam" id="PF01546">
    <property type="entry name" value="Peptidase_M20"/>
    <property type="match status" value="1"/>
</dbReference>
<dbReference type="EMBL" id="BMMK01000020">
    <property type="protein sequence ID" value="GGM65860.1"/>
    <property type="molecule type" value="Genomic_DNA"/>
</dbReference>
<dbReference type="SUPFAM" id="SSF53187">
    <property type="entry name" value="Zn-dependent exopeptidases"/>
    <property type="match status" value="1"/>
</dbReference>
<feature type="domain" description="Peptidase M20 dimerisation" evidence="2">
    <location>
        <begin position="174"/>
        <end position="266"/>
    </location>
</feature>
<accession>A0A8J3FX82</accession>
<dbReference type="NCBIfam" id="TIGR01891">
    <property type="entry name" value="amidohydrolases"/>
    <property type="match status" value="1"/>
</dbReference>